<dbReference type="PANTHER" id="PTHR24421">
    <property type="entry name" value="NITRATE/NITRITE SENSOR PROTEIN NARX-RELATED"/>
    <property type="match status" value="1"/>
</dbReference>
<dbReference type="InterPro" id="IPR003594">
    <property type="entry name" value="HATPase_dom"/>
</dbReference>
<keyword evidence="14" id="KW-1185">Reference proteome</keyword>
<evidence type="ECO:0000256" key="6">
    <source>
        <dbReference type="ARBA" id="ARBA00022777"/>
    </source>
</evidence>
<evidence type="ECO:0000259" key="12">
    <source>
        <dbReference type="Pfam" id="PF07730"/>
    </source>
</evidence>
<evidence type="ECO:0000256" key="3">
    <source>
        <dbReference type="ARBA" id="ARBA00022553"/>
    </source>
</evidence>
<dbReference type="EC" id="2.7.13.3" evidence="2"/>
<feature type="transmembrane region" description="Helical" evidence="10">
    <location>
        <begin position="71"/>
        <end position="90"/>
    </location>
</feature>
<comment type="catalytic activity">
    <reaction evidence="1">
        <text>ATP + protein L-histidine = ADP + protein N-phospho-L-histidine.</text>
        <dbReference type="EC" id="2.7.13.3"/>
    </reaction>
</comment>
<keyword evidence="10" id="KW-1133">Transmembrane helix</keyword>
<evidence type="ECO:0000256" key="8">
    <source>
        <dbReference type="ARBA" id="ARBA00023012"/>
    </source>
</evidence>
<dbReference type="Gene3D" id="1.20.5.1930">
    <property type="match status" value="1"/>
</dbReference>
<comment type="caution">
    <text evidence="13">The sequence shown here is derived from an EMBL/GenBank/DDBJ whole genome shotgun (WGS) entry which is preliminary data.</text>
</comment>
<feature type="transmembrane region" description="Helical" evidence="10">
    <location>
        <begin position="128"/>
        <end position="151"/>
    </location>
</feature>
<evidence type="ECO:0000256" key="5">
    <source>
        <dbReference type="ARBA" id="ARBA00022741"/>
    </source>
</evidence>
<dbReference type="PANTHER" id="PTHR24421:SF10">
    <property type="entry name" value="NITRATE_NITRITE SENSOR PROTEIN NARQ"/>
    <property type="match status" value="1"/>
</dbReference>
<dbReference type="SUPFAM" id="SSF55874">
    <property type="entry name" value="ATPase domain of HSP90 chaperone/DNA topoisomerase II/histidine kinase"/>
    <property type="match status" value="1"/>
</dbReference>
<feature type="transmembrane region" description="Helical" evidence="10">
    <location>
        <begin position="97"/>
        <end position="116"/>
    </location>
</feature>
<protein>
    <recommendedName>
        <fullName evidence="2">histidine kinase</fullName>
        <ecNumber evidence="2">2.7.13.3</ecNumber>
    </recommendedName>
</protein>
<gene>
    <name evidence="13" type="ORF">ACFO0K_11325</name>
</gene>
<dbReference type="InterPro" id="IPR036890">
    <property type="entry name" value="HATPase_C_sf"/>
</dbReference>
<keyword evidence="8" id="KW-0902">Two-component regulatory system</keyword>
<accession>A0ABV8XXJ7</accession>
<evidence type="ECO:0000256" key="7">
    <source>
        <dbReference type="ARBA" id="ARBA00022840"/>
    </source>
</evidence>
<keyword evidence="7" id="KW-0067">ATP-binding</keyword>
<evidence type="ECO:0000256" key="1">
    <source>
        <dbReference type="ARBA" id="ARBA00000085"/>
    </source>
</evidence>
<dbReference type="CDD" id="cd16917">
    <property type="entry name" value="HATPase_UhpB-NarQ-NarX-like"/>
    <property type="match status" value="1"/>
</dbReference>
<dbReference type="Pfam" id="PF07730">
    <property type="entry name" value="HisKA_3"/>
    <property type="match status" value="1"/>
</dbReference>
<evidence type="ECO:0000313" key="13">
    <source>
        <dbReference type="EMBL" id="MFC4430270.1"/>
    </source>
</evidence>
<evidence type="ECO:0000313" key="14">
    <source>
        <dbReference type="Proteomes" id="UP001595965"/>
    </source>
</evidence>
<evidence type="ECO:0000256" key="4">
    <source>
        <dbReference type="ARBA" id="ARBA00022679"/>
    </source>
</evidence>
<feature type="domain" description="Histidine kinase/HSP90-like ATPase" evidence="11">
    <location>
        <begin position="315"/>
        <end position="401"/>
    </location>
</feature>
<keyword evidence="3" id="KW-0597">Phosphoprotein</keyword>
<dbReference type="InterPro" id="IPR011712">
    <property type="entry name" value="Sig_transdc_His_kin_sub3_dim/P"/>
</dbReference>
<organism evidence="13 14">
    <name type="scientific">Citricoccus alkalitolerans</name>
    <dbReference type="NCBI Taxonomy" id="246603"/>
    <lineage>
        <taxon>Bacteria</taxon>
        <taxon>Bacillati</taxon>
        <taxon>Actinomycetota</taxon>
        <taxon>Actinomycetes</taxon>
        <taxon>Micrococcales</taxon>
        <taxon>Micrococcaceae</taxon>
        <taxon>Citricoccus</taxon>
    </lineage>
</organism>
<dbReference type="Proteomes" id="UP001595965">
    <property type="component" value="Unassembled WGS sequence"/>
</dbReference>
<dbReference type="EMBL" id="JBHSEN010000002">
    <property type="protein sequence ID" value="MFC4430270.1"/>
    <property type="molecule type" value="Genomic_DNA"/>
</dbReference>
<name>A0ABV8XXJ7_9MICC</name>
<keyword evidence="10" id="KW-0812">Transmembrane</keyword>
<sequence length="401" mass="40988">MLTSCAAVVLIATGWPILAAVHHVHVAIAMVLAIGQAAAVPLAVRRPILAILLGTAAALGTMSAVDLGSAPWPWPVTTLIAYVLLILVVSVRHSWRLGAAGWLAGAVVGGLGLALIPDTELPPGMVISNVTTVASLTGGALAVGSGVRLLVSSRGQLDHERQLTAEEETKRRELQQRNRIAQELHDVVAHSMSVISVQATTAPYRLPGMDEPTRGEFDSIADSSRRALTEMRGLLAILRGDDAADTTPQPTIADIPQLVATTRSSGARVELEIDPELLPLPLSAATAASGSGGPGVASAAGDWSAVVPPATGLTAYRVVQEAVSNALRHAPGAAIRVQVSVGDQIGVRIANGPAARRGSVAAPGAGLGLKGIRERVGALGGTVKTGPTPEGGFTVKARLPL</sequence>
<feature type="transmembrane region" description="Helical" evidence="10">
    <location>
        <begin position="24"/>
        <end position="43"/>
    </location>
</feature>
<feature type="transmembrane region" description="Helical" evidence="10">
    <location>
        <begin position="48"/>
        <end position="65"/>
    </location>
</feature>
<dbReference type="GO" id="GO:0016301">
    <property type="term" value="F:kinase activity"/>
    <property type="evidence" value="ECO:0007669"/>
    <property type="project" value="UniProtKB-KW"/>
</dbReference>
<evidence type="ECO:0000256" key="10">
    <source>
        <dbReference type="SAM" id="Phobius"/>
    </source>
</evidence>
<feature type="coiled-coil region" evidence="9">
    <location>
        <begin position="157"/>
        <end position="184"/>
    </location>
</feature>
<feature type="domain" description="Signal transduction histidine kinase subgroup 3 dimerisation and phosphoacceptor" evidence="12">
    <location>
        <begin position="177"/>
        <end position="241"/>
    </location>
</feature>
<dbReference type="InterPro" id="IPR050482">
    <property type="entry name" value="Sensor_HK_TwoCompSys"/>
</dbReference>
<dbReference type="RefSeq" id="WP_344226769.1">
    <property type="nucleotide sequence ID" value="NZ_BAAALH010000001.1"/>
</dbReference>
<evidence type="ECO:0000256" key="9">
    <source>
        <dbReference type="SAM" id="Coils"/>
    </source>
</evidence>
<dbReference type="Pfam" id="PF02518">
    <property type="entry name" value="HATPase_c"/>
    <property type="match status" value="1"/>
</dbReference>
<evidence type="ECO:0000259" key="11">
    <source>
        <dbReference type="Pfam" id="PF02518"/>
    </source>
</evidence>
<dbReference type="Gene3D" id="3.30.565.10">
    <property type="entry name" value="Histidine kinase-like ATPase, C-terminal domain"/>
    <property type="match status" value="1"/>
</dbReference>
<keyword evidence="6 13" id="KW-0418">Kinase</keyword>
<keyword evidence="9" id="KW-0175">Coiled coil</keyword>
<evidence type="ECO:0000256" key="2">
    <source>
        <dbReference type="ARBA" id="ARBA00012438"/>
    </source>
</evidence>
<keyword evidence="4" id="KW-0808">Transferase</keyword>
<keyword evidence="10" id="KW-0472">Membrane</keyword>
<keyword evidence="5" id="KW-0547">Nucleotide-binding</keyword>
<proteinExistence type="predicted"/>
<reference evidence="14" key="1">
    <citation type="journal article" date="2019" name="Int. J. Syst. Evol. Microbiol.">
        <title>The Global Catalogue of Microorganisms (GCM) 10K type strain sequencing project: providing services to taxonomists for standard genome sequencing and annotation.</title>
        <authorList>
            <consortium name="The Broad Institute Genomics Platform"/>
            <consortium name="The Broad Institute Genome Sequencing Center for Infectious Disease"/>
            <person name="Wu L."/>
            <person name="Ma J."/>
        </authorList>
    </citation>
    <scope>NUCLEOTIDE SEQUENCE [LARGE SCALE GENOMIC DNA]</scope>
    <source>
        <strain evidence="14">CGMCC 1.12125</strain>
    </source>
</reference>